<dbReference type="EMBL" id="JAQQAF010000001">
    <property type="protein sequence ID" value="KAJ8513074.1"/>
    <property type="molecule type" value="Genomic_DNA"/>
</dbReference>
<gene>
    <name evidence="1" type="ORF">OPV22_003508</name>
</gene>
<sequence>MIVKSLCMHDEVLLGRVRISLKEQSDSPDIPTARAVHWVLLTTVAVLAFSPSLSHILHAEEAAGGGGSDQGTEKEVLVRSGRSGLGIRGDLRGLGRGSIRSTQVSASAAVVAAAALQAAVLISGRLSSASSGKKEVTPEQLIEATS</sequence>
<evidence type="ECO:0000313" key="1">
    <source>
        <dbReference type="EMBL" id="KAJ8513074.1"/>
    </source>
</evidence>
<protein>
    <recommendedName>
        <fullName evidence="3">VAN3-binding protein-like auxin canalisation domain-containing protein</fullName>
    </recommendedName>
</protein>
<comment type="caution">
    <text evidence="1">The sequence shown here is derived from an EMBL/GenBank/DDBJ whole genome shotgun (WGS) entry which is preliminary data.</text>
</comment>
<reference evidence="1 2" key="1">
    <citation type="submission" date="2022-12" db="EMBL/GenBank/DDBJ databases">
        <title>Chromosome-scale assembly of the Ensete ventricosum genome.</title>
        <authorList>
            <person name="Dussert Y."/>
            <person name="Stocks J."/>
            <person name="Wendawek A."/>
            <person name="Woldeyes F."/>
            <person name="Nichols R.A."/>
            <person name="Borrell J.S."/>
        </authorList>
    </citation>
    <scope>NUCLEOTIDE SEQUENCE [LARGE SCALE GENOMIC DNA]</scope>
    <source>
        <strain evidence="2">cv. Maze</strain>
        <tissue evidence="1">Seeds</tissue>
    </source>
</reference>
<evidence type="ECO:0000313" key="2">
    <source>
        <dbReference type="Proteomes" id="UP001222027"/>
    </source>
</evidence>
<keyword evidence="2" id="KW-1185">Reference proteome</keyword>
<dbReference type="AlphaFoldDB" id="A0AAV8S154"/>
<accession>A0AAV8S154</accession>
<evidence type="ECO:0008006" key="3">
    <source>
        <dbReference type="Google" id="ProtNLM"/>
    </source>
</evidence>
<name>A0AAV8S154_ENSVE</name>
<proteinExistence type="predicted"/>
<dbReference type="Proteomes" id="UP001222027">
    <property type="component" value="Unassembled WGS sequence"/>
</dbReference>
<organism evidence="1 2">
    <name type="scientific">Ensete ventricosum</name>
    <name type="common">Abyssinian banana</name>
    <name type="synonym">Musa ensete</name>
    <dbReference type="NCBI Taxonomy" id="4639"/>
    <lineage>
        <taxon>Eukaryota</taxon>
        <taxon>Viridiplantae</taxon>
        <taxon>Streptophyta</taxon>
        <taxon>Embryophyta</taxon>
        <taxon>Tracheophyta</taxon>
        <taxon>Spermatophyta</taxon>
        <taxon>Magnoliopsida</taxon>
        <taxon>Liliopsida</taxon>
        <taxon>Zingiberales</taxon>
        <taxon>Musaceae</taxon>
        <taxon>Ensete</taxon>
    </lineage>
</organism>